<evidence type="ECO:0000313" key="2">
    <source>
        <dbReference type="EMBL" id="MCQ5063217.1"/>
    </source>
</evidence>
<dbReference type="CDD" id="cd00093">
    <property type="entry name" value="HTH_XRE"/>
    <property type="match status" value="1"/>
</dbReference>
<evidence type="ECO:0000313" key="3">
    <source>
        <dbReference type="Proteomes" id="UP001204814"/>
    </source>
</evidence>
<dbReference type="AlphaFoldDB" id="A0AAP2UHW9"/>
<protein>
    <submittedName>
        <fullName evidence="2">Helix-turn-helix transcriptional regulator</fullName>
    </submittedName>
</protein>
<feature type="domain" description="HTH cro/C1-type" evidence="1">
    <location>
        <begin position="15"/>
        <end position="66"/>
    </location>
</feature>
<dbReference type="RefSeq" id="WP_227352326.1">
    <property type="nucleotide sequence ID" value="NZ_JAJDKX010000061.1"/>
</dbReference>
<dbReference type="EMBL" id="JANGBO010000034">
    <property type="protein sequence ID" value="MCQ5063217.1"/>
    <property type="molecule type" value="Genomic_DNA"/>
</dbReference>
<evidence type="ECO:0000259" key="1">
    <source>
        <dbReference type="PROSITE" id="PS50943"/>
    </source>
</evidence>
<dbReference type="Pfam" id="PF01381">
    <property type="entry name" value="HTH_3"/>
    <property type="match status" value="1"/>
</dbReference>
<gene>
    <name evidence="2" type="ORF">NE542_15495</name>
</gene>
<dbReference type="PROSITE" id="PS50943">
    <property type="entry name" value="HTH_CROC1"/>
    <property type="match status" value="1"/>
</dbReference>
<sequence length="170" mass="19799">MGKNEELEDKSIYYRYRKEAGYTREKASELLDMPVRRIEKIETYSQDATPLDIVKMAKCYKKPNLLNYYCVHECDIGRDNIPEIATSELEHIILETVDSLNEMAPQVNRLIQIGRDGRVTDDEIEDFAFICCKLEEITLAVDSLNLWVKNTSLENKLNGELLKKYKDKLN</sequence>
<accession>A0AAP2UHW9</accession>
<dbReference type="SMART" id="SM00530">
    <property type="entry name" value="HTH_XRE"/>
    <property type="match status" value="1"/>
</dbReference>
<name>A0AAP2UHW9_9FIRM</name>
<dbReference type="InterPro" id="IPR001387">
    <property type="entry name" value="Cro/C1-type_HTH"/>
</dbReference>
<reference evidence="2" key="1">
    <citation type="submission" date="2022-06" db="EMBL/GenBank/DDBJ databases">
        <title>Isolation of gut microbiota from human fecal samples.</title>
        <authorList>
            <person name="Pamer E.G."/>
            <person name="Barat B."/>
            <person name="Waligurski E."/>
            <person name="Medina S."/>
            <person name="Paddock L."/>
            <person name="Mostad J."/>
        </authorList>
    </citation>
    <scope>NUCLEOTIDE SEQUENCE</scope>
    <source>
        <strain evidence="2">DFI.6.24</strain>
    </source>
</reference>
<proteinExistence type="predicted"/>
<organism evidence="2 3">
    <name type="scientific">Faecalibacillus intestinalis</name>
    <dbReference type="NCBI Taxonomy" id="1982626"/>
    <lineage>
        <taxon>Bacteria</taxon>
        <taxon>Bacillati</taxon>
        <taxon>Bacillota</taxon>
        <taxon>Erysipelotrichia</taxon>
        <taxon>Erysipelotrichales</taxon>
        <taxon>Coprobacillaceae</taxon>
        <taxon>Faecalibacillus</taxon>
    </lineage>
</organism>
<comment type="caution">
    <text evidence="2">The sequence shown here is derived from an EMBL/GenBank/DDBJ whole genome shotgun (WGS) entry which is preliminary data.</text>
</comment>
<dbReference type="Proteomes" id="UP001204814">
    <property type="component" value="Unassembled WGS sequence"/>
</dbReference>